<feature type="transmembrane region" description="Helical" evidence="2">
    <location>
        <begin position="230"/>
        <end position="248"/>
    </location>
</feature>
<organism evidence="3 4">
    <name type="scientific">Pseudolactococcus piscium MKFS47</name>
    <dbReference type="NCBI Taxonomy" id="297352"/>
    <lineage>
        <taxon>Bacteria</taxon>
        <taxon>Bacillati</taxon>
        <taxon>Bacillota</taxon>
        <taxon>Bacilli</taxon>
        <taxon>Lactobacillales</taxon>
        <taxon>Streptococcaceae</taxon>
        <taxon>Pseudolactococcus</taxon>
    </lineage>
</organism>
<evidence type="ECO:0000313" key="3">
    <source>
        <dbReference type="EMBL" id="CEN29075.1"/>
    </source>
</evidence>
<dbReference type="HOGENOM" id="CLU_054358_0_0_9"/>
<dbReference type="EMBL" id="LN774769">
    <property type="protein sequence ID" value="CEN29075.1"/>
    <property type="molecule type" value="Genomic_DNA"/>
</dbReference>
<feature type="transmembrane region" description="Helical" evidence="2">
    <location>
        <begin position="289"/>
        <end position="307"/>
    </location>
</feature>
<evidence type="ECO:0000313" key="4">
    <source>
        <dbReference type="Proteomes" id="UP000033166"/>
    </source>
</evidence>
<dbReference type="Proteomes" id="UP000033166">
    <property type="component" value="Chromosome I"/>
</dbReference>
<sequence>MSHVIFIRCFSIIFFSVTFVLNQSMASSGGDWLWTASLRFLFMMPFFLIIVIVKRNSQLRFVFHTIKENWKSWFLWSQVAFGLFYIPLCFASSLAPGWLIASTWQITIIAGSVLAPFLEPNLSKRKQSRISKQDGFIFSVILLGIVIIELQHMALTNVTPLLVAFIAVLIAAVAYPLGNRKIMIVNHHTANLNTDERILAMLICSLPTWLICSSIGFFRSGMPETAQVASSLLVAFFSGVIATYLFFLSTQMVHTNIRKLATIEALQSLEVVFSVVLGMIVLHDTFPKLLTMVGLGLVVLGVCLKVMRS</sequence>
<keyword evidence="2" id="KW-0472">Membrane</keyword>
<accession>A0A0D6E019</accession>
<name>A0A0D6E019_9LACT</name>
<dbReference type="InterPro" id="IPR032713">
    <property type="entry name" value="EmrE"/>
</dbReference>
<protein>
    <submittedName>
        <fullName evidence="3">Putative multidrug resistance efflux transporter YjlA</fullName>
    </submittedName>
</protein>
<dbReference type="STRING" id="1364.LP2241_50231"/>
<feature type="transmembrane region" description="Helical" evidence="2">
    <location>
        <begin position="260"/>
        <end position="283"/>
    </location>
</feature>
<comment type="subcellular location">
    <subcellularLocation>
        <location evidence="1">Endomembrane system</location>
        <topology evidence="1">Multi-pass membrane protein</topology>
    </subcellularLocation>
</comment>
<feature type="transmembrane region" description="Helical" evidence="2">
    <location>
        <begin position="73"/>
        <end position="98"/>
    </location>
</feature>
<gene>
    <name evidence="3" type="primary">yjlA</name>
    <name evidence="3" type="ORF">LACPI_1875</name>
</gene>
<feature type="transmembrane region" description="Helical" evidence="2">
    <location>
        <begin position="135"/>
        <end position="155"/>
    </location>
</feature>
<reference evidence="4" key="1">
    <citation type="submission" date="2015-01" db="EMBL/GenBank/DDBJ databases">
        <authorList>
            <person name="Andreevskaya M."/>
        </authorList>
    </citation>
    <scope>NUCLEOTIDE SEQUENCE [LARGE SCALE GENOMIC DNA]</scope>
    <source>
        <strain evidence="4">MKFS47</strain>
    </source>
</reference>
<dbReference type="AlphaFoldDB" id="A0A0D6E019"/>
<feature type="transmembrane region" description="Helical" evidence="2">
    <location>
        <begin position="36"/>
        <end position="53"/>
    </location>
</feature>
<feature type="transmembrane region" description="Helical" evidence="2">
    <location>
        <begin position="161"/>
        <end position="178"/>
    </location>
</feature>
<proteinExistence type="predicted"/>
<keyword evidence="2" id="KW-0812">Transmembrane</keyword>
<feature type="transmembrane region" description="Helical" evidence="2">
    <location>
        <begin position="198"/>
        <end position="218"/>
    </location>
</feature>
<evidence type="ECO:0000256" key="1">
    <source>
        <dbReference type="ARBA" id="ARBA00004127"/>
    </source>
</evidence>
<dbReference type="InterPro" id="IPR037185">
    <property type="entry name" value="EmrE-like"/>
</dbReference>
<dbReference type="KEGG" id="lpk:LACPI_1875"/>
<dbReference type="Pfam" id="PF13536">
    <property type="entry name" value="EmrE"/>
    <property type="match status" value="1"/>
</dbReference>
<feature type="transmembrane region" description="Helical" evidence="2">
    <location>
        <begin position="104"/>
        <end position="123"/>
    </location>
</feature>
<evidence type="ECO:0000256" key="2">
    <source>
        <dbReference type="SAM" id="Phobius"/>
    </source>
</evidence>
<dbReference type="SUPFAM" id="SSF103481">
    <property type="entry name" value="Multidrug resistance efflux transporter EmrE"/>
    <property type="match status" value="1"/>
</dbReference>
<keyword evidence="2" id="KW-1133">Transmembrane helix</keyword>